<protein>
    <submittedName>
        <fullName evidence="1">Transposase</fullName>
    </submittedName>
</protein>
<dbReference type="PROSITE" id="PS51257">
    <property type="entry name" value="PROKAR_LIPOPROTEIN"/>
    <property type="match status" value="1"/>
</dbReference>
<evidence type="ECO:0000313" key="2">
    <source>
        <dbReference type="Proteomes" id="UP000292729"/>
    </source>
</evidence>
<organism evidence="1 2">
    <name type="scientific">Bifidobacterium longum subsp. longum</name>
    <dbReference type="NCBI Taxonomy" id="1679"/>
    <lineage>
        <taxon>Bacteria</taxon>
        <taxon>Bacillati</taxon>
        <taxon>Actinomycetota</taxon>
        <taxon>Actinomycetes</taxon>
        <taxon>Bifidobacteriales</taxon>
        <taxon>Bifidobacteriaceae</taxon>
        <taxon>Bifidobacterium</taxon>
    </lineage>
</organism>
<name>A0A4R0VQS1_BIFLL</name>
<gene>
    <name evidence="1" type="ORF">MCC10119_0949</name>
</gene>
<accession>A0A4R0VQS1</accession>
<dbReference type="Proteomes" id="UP000292729">
    <property type="component" value="Unassembled WGS sequence"/>
</dbReference>
<comment type="caution">
    <text evidence="1">The sequence shown here is derived from an EMBL/GenBank/DDBJ whole genome shotgun (WGS) entry which is preliminary data.</text>
</comment>
<proteinExistence type="predicted"/>
<dbReference type="AlphaFoldDB" id="A0A4R0VQS1"/>
<dbReference type="EMBL" id="SHTI01000016">
    <property type="protein sequence ID" value="TCF70731.1"/>
    <property type="molecule type" value="Genomic_DNA"/>
</dbReference>
<evidence type="ECO:0000313" key="1">
    <source>
        <dbReference type="EMBL" id="TCF70731.1"/>
    </source>
</evidence>
<sequence length="82" mass="9230">MCEARRAEYVRLLDEEGMNFTQAAHAVGACAAWVKFMPSSSSRRTYSARRAAHISFLVGYSTTWNVQRCSPPGSPFRWLVVT</sequence>
<reference evidence="1 2" key="1">
    <citation type="journal article" date="2018" name="Sci. Rep.">
        <title>Genomic diversity and distribution of Bifidobacterium longum subsp. longum across the human lifespan.</title>
        <authorList>
            <person name="Odamaki T."/>
            <person name="Bottacini F."/>
            <person name="Kato K."/>
            <person name="Mitsuyama E."/>
            <person name="Yoshida K."/>
            <person name="Horigome A."/>
            <person name="Xiao J.Z."/>
            <person name="van Sinderen D."/>
        </authorList>
    </citation>
    <scope>NUCLEOTIDE SEQUENCE [LARGE SCALE GENOMIC DNA]</scope>
    <source>
        <strain evidence="1 2">MCC10119</strain>
    </source>
</reference>